<gene>
    <name evidence="2" type="ORF">skT53_25570</name>
</gene>
<keyword evidence="3" id="KW-1185">Reference proteome</keyword>
<feature type="transmembrane region" description="Helical" evidence="1">
    <location>
        <begin position="20"/>
        <end position="38"/>
    </location>
</feature>
<name>A0A7I8DE65_9BACL</name>
<evidence type="ECO:0000256" key="1">
    <source>
        <dbReference type="SAM" id="Phobius"/>
    </source>
</evidence>
<evidence type="ECO:0000313" key="2">
    <source>
        <dbReference type="EMBL" id="BCJ87572.1"/>
    </source>
</evidence>
<organism evidence="2 3">
    <name type="scientific">Effusibacillus dendaii</name>
    <dbReference type="NCBI Taxonomy" id="2743772"/>
    <lineage>
        <taxon>Bacteria</taxon>
        <taxon>Bacillati</taxon>
        <taxon>Bacillota</taxon>
        <taxon>Bacilli</taxon>
        <taxon>Bacillales</taxon>
        <taxon>Alicyclobacillaceae</taxon>
        <taxon>Effusibacillus</taxon>
    </lineage>
</organism>
<keyword evidence="1" id="KW-1133">Transmembrane helix</keyword>
<evidence type="ECO:0000313" key="3">
    <source>
        <dbReference type="Proteomes" id="UP000593802"/>
    </source>
</evidence>
<protein>
    <submittedName>
        <fullName evidence="2">Uncharacterized protein</fullName>
    </submittedName>
</protein>
<dbReference type="KEGG" id="eff:skT53_25570"/>
<feature type="transmembrane region" description="Helical" evidence="1">
    <location>
        <begin position="222"/>
        <end position="244"/>
    </location>
</feature>
<accession>A0A7I8DE65</accession>
<proteinExistence type="predicted"/>
<sequence>MSITFKRLLATDFRNVRTQLVVALTALLLLQLIAFISLQTATTLPGKMGLALTMSLSMAIVMFIPPIHAYTIWHNEWKQNSIYLLLALPVSKNSIFWSKFIVILSEYLLLGAAFLILMCGQVLFSGRFPELPVDEIMKRLSDPVFISQMVSLPVSLASFIPLIFMSVLAGKAFRKHSTFITGISIIALFILTNKIDNWLLADKANGRVFVLPIAITGHVTDALIQSGVKLMFAILFWLGSVYLLKRKIEL</sequence>
<keyword evidence="1" id="KW-0812">Transmembrane</keyword>
<keyword evidence="1" id="KW-0472">Membrane</keyword>
<feature type="transmembrane region" description="Helical" evidence="1">
    <location>
        <begin position="177"/>
        <end position="195"/>
    </location>
</feature>
<dbReference type="Proteomes" id="UP000593802">
    <property type="component" value="Chromosome"/>
</dbReference>
<dbReference type="RefSeq" id="WP_200757710.1">
    <property type="nucleotide sequence ID" value="NZ_AP023366.1"/>
</dbReference>
<dbReference type="EMBL" id="AP023366">
    <property type="protein sequence ID" value="BCJ87572.1"/>
    <property type="molecule type" value="Genomic_DNA"/>
</dbReference>
<reference evidence="2 3" key="1">
    <citation type="submission" date="2020-08" db="EMBL/GenBank/DDBJ databases">
        <title>Complete Genome Sequence of Effusibacillus dendaii Strain skT53, Isolated from Farmland soil.</title>
        <authorList>
            <person name="Konishi T."/>
            <person name="Kawasaki H."/>
        </authorList>
    </citation>
    <scope>NUCLEOTIDE SEQUENCE [LARGE SCALE GENOMIC DNA]</scope>
    <source>
        <strain evidence="3">skT53</strain>
    </source>
</reference>
<dbReference type="Pfam" id="PF12730">
    <property type="entry name" value="ABC2_membrane_4"/>
    <property type="match status" value="1"/>
</dbReference>
<feature type="transmembrane region" description="Helical" evidence="1">
    <location>
        <begin position="100"/>
        <end position="124"/>
    </location>
</feature>
<feature type="transmembrane region" description="Helical" evidence="1">
    <location>
        <begin position="144"/>
        <end position="165"/>
    </location>
</feature>
<feature type="transmembrane region" description="Helical" evidence="1">
    <location>
        <begin position="50"/>
        <end position="73"/>
    </location>
</feature>
<dbReference type="AlphaFoldDB" id="A0A7I8DE65"/>